<name>A0A2N3X1K7_9PSEU</name>
<dbReference type="Proteomes" id="UP000233750">
    <property type="component" value="Unassembled WGS sequence"/>
</dbReference>
<reference evidence="7 8" key="1">
    <citation type="submission" date="2017-12" db="EMBL/GenBank/DDBJ databases">
        <title>Sequencing the genomes of 1000 Actinobacteria strains.</title>
        <authorList>
            <person name="Klenk H.-P."/>
        </authorList>
    </citation>
    <scope>NUCLEOTIDE SEQUENCE [LARGE SCALE GENOMIC DNA]</scope>
    <source>
        <strain evidence="7 8">DSM 45165</strain>
    </source>
</reference>
<dbReference type="GO" id="GO:0051539">
    <property type="term" value="F:4 iron, 4 sulfur cluster binding"/>
    <property type="evidence" value="ECO:0007669"/>
    <property type="project" value="UniProtKB-KW"/>
</dbReference>
<evidence type="ECO:0000313" key="7">
    <source>
        <dbReference type="EMBL" id="PKW00007.1"/>
    </source>
</evidence>
<dbReference type="EMBL" id="PJMY01000001">
    <property type="protein sequence ID" value="PKW00007.1"/>
    <property type="molecule type" value="Genomic_DNA"/>
</dbReference>
<keyword evidence="8" id="KW-1185">Reference proteome</keyword>
<dbReference type="InterPro" id="IPR001030">
    <property type="entry name" value="Acoase/IPM_deHydtase_lsu_aba"/>
</dbReference>
<dbReference type="Gene3D" id="3.30.499.10">
    <property type="entry name" value="Aconitase, domain 3"/>
    <property type="match status" value="2"/>
</dbReference>
<dbReference type="OrthoDB" id="9802769at2"/>
<evidence type="ECO:0000259" key="6">
    <source>
        <dbReference type="Pfam" id="PF00330"/>
    </source>
</evidence>
<accession>A0A2N3X1K7</accession>
<dbReference type="NCBIfam" id="TIGR02086">
    <property type="entry name" value="IPMI_arch"/>
    <property type="match status" value="1"/>
</dbReference>
<dbReference type="InterPro" id="IPR036008">
    <property type="entry name" value="Aconitase_4Fe-4S_dom"/>
</dbReference>
<evidence type="ECO:0000256" key="1">
    <source>
        <dbReference type="ARBA" id="ARBA00022485"/>
    </source>
</evidence>
<evidence type="ECO:0000256" key="4">
    <source>
        <dbReference type="ARBA" id="ARBA00023014"/>
    </source>
</evidence>
<dbReference type="PRINTS" id="PR00415">
    <property type="entry name" value="ACONITASE"/>
</dbReference>
<proteinExistence type="predicted"/>
<evidence type="ECO:0000256" key="2">
    <source>
        <dbReference type="ARBA" id="ARBA00022723"/>
    </source>
</evidence>
<dbReference type="SUPFAM" id="SSF53732">
    <property type="entry name" value="Aconitase iron-sulfur domain"/>
    <property type="match status" value="1"/>
</dbReference>
<dbReference type="AlphaFoldDB" id="A0A2N3X1K7"/>
<dbReference type="GO" id="GO:0003861">
    <property type="term" value="F:3-isopropylmalate dehydratase activity"/>
    <property type="evidence" value="ECO:0007669"/>
    <property type="project" value="InterPro"/>
</dbReference>
<dbReference type="Pfam" id="PF00330">
    <property type="entry name" value="Aconitase"/>
    <property type="match status" value="1"/>
</dbReference>
<keyword evidence="1" id="KW-0004">4Fe-4S</keyword>
<keyword evidence="4" id="KW-0411">Iron-sulfur</keyword>
<dbReference type="InterPro" id="IPR006251">
    <property type="entry name" value="Homoacnase/IPMdehydase_lsu"/>
</dbReference>
<dbReference type="InterPro" id="IPR050067">
    <property type="entry name" value="IPM_dehydratase_rel_enz"/>
</dbReference>
<dbReference type="RefSeq" id="WP_101433735.1">
    <property type="nucleotide sequence ID" value="NZ_PJMY01000001.1"/>
</dbReference>
<comment type="caution">
    <text evidence="7">The sequence shown here is derived from an EMBL/GenBank/DDBJ whole genome shotgun (WGS) entry which is preliminary data.</text>
</comment>
<feature type="domain" description="Aconitase/3-isopropylmalate dehydratase large subunit alpha/beta/alpha" evidence="6">
    <location>
        <begin position="70"/>
        <end position="406"/>
    </location>
</feature>
<dbReference type="GO" id="GO:0009098">
    <property type="term" value="P:L-leucine biosynthetic process"/>
    <property type="evidence" value="ECO:0007669"/>
    <property type="project" value="InterPro"/>
</dbReference>
<dbReference type="PANTHER" id="PTHR43822:SF2">
    <property type="entry name" value="HOMOACONITASE, MITOCHONDRIAL"/>
    <property type="match status" value="1"/>
</dbReference>
<protein>
    <submittedName>
        <fullName evidence="7">3-isopropylmalate/(R)-2-methylmalate dehydratase large subunit</fullName>
    </submittedName>
</protein>
<sequence length="419" mass="43416">MPDTLIQKVLGRASGGPAAVGEIVVCDVDLTALIDIQFAHDRLGDVVEVADPDRIAIVFDHAVPAPSVRDAESGRKARAFAAEHGIRKVFDVGRHGIVHQVLAEQGLARPGSVIACTDSHTCAAGAVGAAARGLGPAEVLQIVCTGRTWYQVPPSVHYALSGRIHPWVNGKDVFLHIAGRYGDATGHAVEFGGPGLAGLPMTDRRTIATQGAEIGADFTIFPSDELCLDYVSAAAPDAELMPVRPDEDAAYAAVRPVDLSAVPPMVARPGTVIDNTGPVSHLAGTRIDQAFIGSCANGQLADLETAARILKGQRVAPTTRLIVTPASQRIYAEASRLGYLADLVEAGATVTNPTCGACFGYHMGTLAAGEVCLTASTRNFKGRMGSADAEVYMASPATVAASAIRGSISDVREVTGVAA</sequence>
<dbReference type="NCBIfam" id="NF001614">
    <property type="entry name" value="PRK00402.1"/>
    <property type="match status" value="1"/>
</dbReference>
<keyword evidence="5" id="KW-0456">Lyase</keyword>
<keyword evidence="3" id="KW-0408">Iron</keyword>
<organism evidence="7 8">
    <name type="scientific">Amycolatopsis echigonensis</name>
    <dbReference type="NCBI Taxonomy" id="2576905"/>
    <lineage>
        <taxon>Bacteria</taxon>
        <taxon>Bacillati</taxon>
        <taxon>Actinomycetota</taxon>
        <taxon>Actinomycetes</taxon>
        <taxon>Pseudonocardiales</taxon>
        <taxon>Pseudonocardiaceae</taxon>
        <taxon>Amycolatopsis</taxon>
    </lineage>
</organism>
<evidence type="ECO:0000256" key="5">
    <source>
        <dbReference type="ARBA" id="ARBA00023239"/>
    </source>
</evidence>
<gene>
    <name evidence="7" type="ORF">ATK30_0078</name>
</gene>
<keyword evidence="2" id="KW-0479">Metal-binding</keyword>
<dbReference type="NCBIfam" id="TIGR01343">
    <property type="entry name" value="hacA_fam"/>
    <property type="match status" value="1"/>
</dbReference>
<dbReference type="PANTHER" id="PTHR43822">
    <property type="entry name" value="HOMOACONITASE, MITOCHONDRIAL-RELATED"/>
    <property type="match status" value="1"/>
</dbReference>
<evidence type="ECO:0000256" key="3">
    <source>
        <dbReference type="ARBA" id="ARBA00023004"/>
    </source>
</evidence>
<dbReference type="GO" id="GO:0046872">
    <property type="term" value="F:metal ion binding"/>
    <property type="evidence" value="ECO:0007669"/>
    <property type="project" value="UniProtKB-KW"/>
</dbReference>
<dbReference type="InterPro" id="IPR011826">
    <property type="entry name" value="HAcnase/IPMdehydase_lsu_prok"/>
</dbReference>
<evidence type="ECO:0000313" key="8">
    <source>
        <dbReference type="Proteomes" id="UP000233750"/>
    </source>
</evidence>
<dbReference type="InterPro" id="IPR015931">
    <property type="entry name" value="Acnase/IPM_dHydase_lsu_aba_1/3"/>
</dbReference>